<evidence type="ECO:0000256" key="5">
    <source>
        <dbReference type="ARBA" id="ARBA00022683"/>
    </source>
</evidence>
<dbReference type="EMBL" id="SJTH01000020">
    <property type="protein sequence ID" value="TCJ03190.1"/>
    <property type="molecule type" value="Genomic_DNA"/>
</dbReference>
<dbReference type="RefSeq" id="WP_057766921.1">
    <property type="nucleotide sequence ID" value="NZ_CP183326.1"/>
</dbReference>
<dbReference type="GO" id="GO:0016301">
    <property type="term" value="F:kinase activity"/>
    <property type="evidence" value="ECO:0007669"/>
    <property type="project" value="UniProtKB-KW"/>
</dbReference>
<gene>
    <name evidence="8" type="ORF">E0Y62_15400</name>
</gene>
<reference evidence="8 9" key="1">
    <citation type="submission" date="2019-03" db="EMBL/GenBank/DDBJ databases">
        <authorList>
            <person name="Jensen L."/>
            <person name="Storgaard J."/>
            <person name="Sulaj E."/>
            <person name="Schramm A."/>
            <person name="Marshall I.P.G."/>
        </authorList>
    </citation>
    <scope>NUCLEOTIDE SEQUENCE [LARGE SCALE GENOMIC DNA]</scope>
    <source>
        <strain evidence="8 9">2017H2G3</strain>
    </source>
</reference>
<dbReference type="InterPro" id="IPR050890">
    <property type="entry name" value="PTS_EIIA_component"/>
</dbReference>
<dbReference type="PROSITE" id="PS51093">
    <property type="entry name" value="PTS_EIIA_TYPE_1"/>
    <property type="match status" value="1"/>
</dbReference>
<dbReference type="OrthoDB" id="92465at2"/>
<dbReference type="Gene3D" id="2.70.70.10">
    <property type="entry name" value="Glucose Permease (Domain IIA)"/>
    <property type="match status" value="1"/>
</dbReference>
<keyword evidence="2" id="KW-0813">Transport</keyword>
<accession>A0A4R1AT33</accession>
<proteinExistence type="predicted"/>
<dbReference type="InterPro" id="IPR011055">
    <property type="entry name" value="Dup_hybrid_motif"/>
</dbReference>
<dbReference type="GO" id="GO:0009401">
    <property type="term" value="P:phosphoenolpyruvate-dependent sugar phosphotransferase system"/>
    <property type="evidence" value="ECO:0007669"/>
    <property type="project" value="UniProtKB-KW"/>
</dbReference>
<evidence type="ECO:0000256" key="2">
    <source>
        <dbReference type="ARBA" id="ARBA00022448"/>
    </source>
</evidence>
<dbReference type="PANTHER" id="PTHR45008:SF1">
    <property type="entry name" value="PTS SYSTEM GLUCOSE-SPECIFIC EIIA COMPONENT"/>
    <property type="match status" value="1"/>
</dbReference>
<dbReference type="Proteomes" id="UP000293846">
    <property type="component" value="Unassembled WGS sequence"/>
</dbReference>
<protein>
    <submittedName>
        <fullName evidence="8">PTS glucose transporter subunit IIA</fullName>
    </submittedName>
</protein>
<keyword evidence="4" id="KW-0808">Transferase</keyword>
<keyword evidence="3 8" id="KW-0762">Sugar transport</keyword>
<dbReference type="GO" id="GO:0005737">
    <property type="term" value="C:cytoplasm"/>
    <property type="evidence" value="ECO:0007669"/>
    <property type="project" value="UniProtKB-SubCell"/>
</dbReference>
<dbReference type="PROSITE" id="PS00371">
    <property type="entry name" value="PTS_EIIA_TYPE_1_HIS"/>
    <property type="match status" value="1"/>
</dbReference>
<dbReference type="FunFam" id="2.70.70.10:FF:000001">
    <property type="entry name" value="PTS system glucose-specific IIA component"/>
    <property type="match status" value="1"/>
</dbReference>
<keyword evidence="5" id="KW-0598">Phosphotransferase system</keyword>
<dbReference type="Pfam" id="PF00358">
    <property type="entry name" value="PTS_EIIA_1"/>
    <property type="match status" value="1"/>
</dbReference>
<dbReference type="AlphaFoldDB" id="A0A4R1AT33"/>
<dbReference type="SUPFAM" id="SSF51261">
    <property type="entry name" value="Duplicated hybrid motif"/>
    <property type="match status" value="1"/>
</dbReference>
<evidence type="ECO:0000256" key="1">
    <source>
        <dbReference type="ARBA" id="ARBA00004496"/>
    </source>
</evidence>
<dbReference type="PANTHER" id="PTHR45008">
    <property type="entry name" value="PTS SYSTEM GLUCOSE-SPECIFIC EIIA COMPONENT"/>
    <property type="match status" value="1"/>
</dbReference>
<evidence type="ECO:0000313" key="8">
    <source>
        <dbReference type="EMBL" id="TCJ03190.1"/>
    </source>
</evidence>
<dbReference type="InterPro" id="IPR001127">
    <property type="entry name" value="PTS_EIIA_1_perm"/>
</dbReference>
<comment type="caution">
    <text evidence="8">The sequence shown here is derived from an EMBL/GenBank/DDBJ whole genome shotgun (WGS) entry which is preliminary data.</text>
</comment>
<name>A0A4R1AT33_9BACI</name>
<comment type="subcellular location">
    <subcellularLocation>
        <location evidence="1">Cytoplasm</location>
    </subcellularLocation>
</comment>
<evidence type="ECO:0000256" key="6">
    <source>
        <dbReference type="ARBA" id="ARBA00022777"/>
    </source>
</evidence>
<dbReference type="STRING" id="1742358.GCA_001439605_01633"/>
<keyword evidence="9" id="KW-1185">Reference proteome</keyword>
<evidence type="ECO:0000256" key="4">
    <source>
        <dbReference type="ARBA" id="ARBA00022679"/>
    </source>
</evidence>
<keyword evidence="6" id="KW-0418">Kinase</keyword>
<evidence type="ECO:0000256" key="3">
    <source>
        <dbReference type="ARBA" id="ARBA00022597"/>
    </source>
</evidence>
<feature type="domain" description="PTS EIIA type-1" evidence="7">
    <location>
        <begin position="29"/>
        <end position="133"/>
    </location>
</feature>
<evidence type="ECO:0000259" key="7">
    <source>
        <dbReference type="PROSITE" id="PS51093"/>
    </source>
</evidence>
<organism evidence="8 9">
    <name type="scientific">Cytobacillus praedii</name>
    <dbReference type="NCBI Taxonomy" id="1742358"/>
    <lineage>
        <taxon>Bacteria</taxon>
        <taxon>Bacillati</taxon>
        <taxon>Bacillota</taxon>
        <taxon>Bacilli</taxon>
        <taxon>Bacillales</taxon>
        <taxon>Bacillaceae</taxon>
        <taxon>Cytobacillus</taxon>
    </lineage>
</organism>
<sequence length="160" mass="17348">MLSRLFNKRKLQILAPVKGDMLSLEQVPDPVFSEKMMGDGVAIMPEDGGIHSPIEGKVILIADTKHAIGIRANDGTEILIHVGLETVSLQGKGFETLVKMGDSVSIGQPLIEVDWNFIKENAASIITPIIITNSAEKQIEHQPIQTCIPGKTVLMTVTPK</sequence>
<evidence type="ECO:0000313" key="9">
    <source>
        <dbReference type="Proteomes" id="UP000293846"/>
    </source>
</evidence>
<dbReference type="NCBIfam" id="TIGR00830">
    <property type="entry name" value="PTBA"/>
    <property type="match status" value="1"/>
</dbReference>